<comment type="caution">
    <text evidence="7">The sequence shown here is derived from an EMBL/GenBank/DDBJ whole genome shotgun (WGS) entry which is preliminary data.</text>
</comment>
<dbReference type="GO" id="GO:0008855">
    <property type="term" value="F:exodeoxyribonuclease VII activity"/>
    <property type="evidence" value="ECO:0007669"/>
    <property type="project" value="UniProtKB-UniRule"/>
</dbReference>
<dbReference type="GO" id="GO:0006308">
    <property type="term" value="P:DNA catabolic process"/>
    <property type="evidence" value="ECO:0007669"/>
    <property type="project" value="UniProtKB-UniRule"/>
</dbReference>
<dbReference type="EMBL" id="SACT01000002">
    <property type="protein sequence ID" value="RVT52087.1"/>
    <property type="molecule type" value="Genomic_DNA"/>
</dbReference>
<keyword evidence="3 6" id="KW-0540">Nuclease</keyword>
<keyword evidence="8" id="KW-1185">Reference proteome</keyword>
<dbReference type="NCBIfam" id="NF002141">
    <property type="entry name" value="PRK00977.1-5"/>
    <property type="match status" value="1"/>
</dbReference>
<evidence type="ECO:0000256" key="2">
    <source>
        <dbReference type="ARBA" id="ARBA00022490"/>
    </source>
</evidence>
<evidence type="ECO:0000256" key="4">
    <source>
        <dbReference type="ARBA" id="ARBA00022801"/>
    </source>
</evidence>
<dbReference type="SUPFAM" id="SSF116842">
    <property type="entry name" value="XseB-like"/>
    <property type="match status" value="1"/>
</dbReference>
<gene>
    <name evidence="6" type="primary">xseB</name>
    <name evidence="7" type="ORF">ENE75_06365</name>
</gene>
<keyword evidence="2 6" id="KW-0963">Cytoplasm</keyword>
<keyword evidence="5 6" id="KW-0269">Exonuclease</keyword>
<dbReference type="RefSeq" id="WP_128196965.1">
    <property type="nucleotide sequence ID" value="NZ_SACT01000002.1"/>
</dbReference>
<dbReference type="GO" id="GO:0009318">
    <property type="term" value="C:exodeoxyribonuclease VII complex"/>
    <property type="evidence" value="ECO:0007669"/>
    <property type="project" value="UniProtKB-UniRule"/>
</dbReference>
<dbReference type="OrthoDB" id="287668at2"/>
<proteinExistence type="inferred from homology"/>
<evidence type="ECO:0000256" key="6">
    <source>
        <dbReference type="HAMAP-Rule" id="MF_00337"/>
    </source>
</evidence>
<comment type="subcellular location">
    <subcellularLocation>
        <location evidence="6">Cytoplasm</location>
    </subcellularLocation>
</comment>
<protein>
    <recommendedName>
        <fullName evidence="6">Exodeoxyribonuclease 7 small subunit</fullName>
        <ecNumber evidence="6">3.1.11.6</ecNumber>
    </recommendedName>
    <alternativeName>
        <fullName evidence="6">Exodeoxyribonuclease VII small subunit</fullName>
        <shortName evidence="6">Exonuclease VII small subunit</shortName>
    </alternativeName>
</protein>
<reference evidence="7 8" key="1">
    <citation type="submission" date="2019-01" db="EMBL/GenBank/DDBJ databases">
        <authorList>
            <person name="Chen W.-M."/>
        </authorList>
    </citation>
    <scope>NUCLEOTIDE SEQUENCE [LARGE SCALE GENOMIC DNA]</scope>
    <source>
        <strain evidence="7 8">ICH-3</strain>
    </source>
</reference>
<dbReference type="Proteomes" id="UP000288178">
    <property type="component" value="Unassembled WGS sequence"/>
</dbReference>
<sequence>MARSTASTASPPGPAPASYEDALAELDRLVQAMETGQLPLDRLLDSYRRGADLLQFCRSRLDAVEQQVKVLEDGQLKPWQGEGDA</sequence>
<keyword evidence="4 6" id="KW-0378">Hydrolase</keyword>
<dbReference type="PANTHER" id="PTHR34137:SF1">
    <property type="entry name" value="EXODEOXYRIBONUCLEASE 7 SMALL SUBUNIT"/>
    <property type="match status" value="1"/>
</dbReference>
<evidence type="ECO:0000256" key="5">
    <source>
        <dbReference type="ARBA" id="ARBA00022839"/>
    </source>
</evidence>
<evidence type="ECO:0000313" key="7">
    <source>
        <dbReference type="EMBL" id="RVT52087.1"/>
    </source>
</evidence>
<organism evidence="7 8">
    <name type="scientific">Rubrivivax albus</name>
    <dbReference type="NCBI Taxonomy" id="2499835"/>
    <lineage>
        <taxon>Bacteria</taxon>
        <taxon>Pseudomonadati</taxon>
        <taxon>Pseudomonadota</taxon>
        <taxon>Betaproteobacteria</taxon>
        <taxon>Burkholderiales</taxon>
        <taxon>Sphaerotilaceae</taxon>
        <taxon>Rubrivivax</taxon>
    </lineage>
</organism>
<comment type="similarity">
    <text evidence="1 6">Belongs to the XseB family.</text>
</comment>
<evidence type="ECO:0000256" key="3">
    <source>
        <dbReference type="ARBA" id="ARBA00022722"/>
    </source>
</evidence>
<accession>A0A3S2TN36</accession>
<dbReference type="Gene3D" id="1.10.287.1040">
    <property type="entry name" value="Exonuclease VII, small subunit"/>
    <property type="match status" value="1"/>
</dbReference>
<evidence type="ECO:0000313" key="8">
    <source>
        <dbReference type="Proteomes" id="UP000288178"/>
    </source>
</evidence>
<dbReference type="EC" id="3.1.11.6" evidence="6"/>
<dbReference type="GO" id="GO:0005829">
    <property type="term" value="C:cytosol"/>
    <property type="evidence" value="ECO:0007669"/>
    <property type="project" value="TreeGrafter"/>
</dbReference>
<name>A0A3S2TN36_9BURK</name>
<evidence type="ECO:0000256" key="1">
    <source>
        <dbReference type="ARBA" id="ARBA00009998"/>
    </source>
</evidence>
<dbReference type="NCBIfam" id="TIGR01280">
    <property type="entry name" value="xseB"/>
    <property type="match status" value="1"/>
</dbReference>
<dbReference type="InterPro" id="IPR003761">
    <property type="entry name" value="Exonuc_VII_S"/>
</dbReference>
<dbReference type="HAMAP" id="MF_00337">
    <property type="entry name" value="Exonuc_7_S"/>
    <property type="match status" value="1"/>
</dbReference>
<dbReference type="InterPro" id="IPR037004">
    <property type="entry name" value="Exonuc_VII_ssu_sf"/>
</dbReference>
<dbReference type="Pfam" id="PF02609">
    <property type="entry name" value="Exonuc_VII_S"/>
    <property type="match status" value="1"/>
</dbReference>
<comment type="function">
    <text evidence="6">Bidirectionally degrades single-stranded DNA into large acid-insoluble oligonucleotides, which are then degraded further into small acid-soluble oligonucleotides.</text>
</comment>
<dbReference type="AlphaFoldDB" id="A0A3S2TN36"/>
<comment type="catalytic activity">
    <reaction evidence="6">
        <text>Exonucleolytic cleavage in either 5'- to 3'- or 3'- to 5'-direction to yield nucleoside 5'-phosphates.</text>
        <dbReference type="EC" id="3.1.11.6"/>
    </reaction>
</comment>
<comment type="subunit">
    <text evidence="6">Heterooligomer composed of large and small subunits.</text>
</comment>
<dbReference type="PIRSF" id="PIRSF006488">
    <property type="entry name" value="Exonuc_VII_S"/>
    <property type="match status" value="1"/>
</dbReference>
<dbReference type="PANTHER" id="PTHR34137">
    <property type="entry name" value="EXODEOXYRIBONUCLEASE 7 SMALL SUBUNIT"/>
    <property type="match status" value="1"/>
</dbReference>